<dbReference type="GO" id="GO:0017178">
    <property type="term" value="F:diphthine-ammonia ligase activity"/>
    <property type="evidence" value="ECO:0007669"/>
    <property type="project" value="UniProtKB-EC"/>
</dbReference>
<dbReference type="CDD" id="cd01994">
    <property type="entry name" value="AANH_PF0828-like"/>
    <property type="match status" value="1"/>
</dbReference>
<dbReference type="Pfam" id="PF01902">
    <property type="entry name" value="Diphthami_syn_2"/>
    <property type="match status" value="1"/>
</dbReference>
<protein>
    <submittedName>
        <fullName evidence="2">Diphthine--ammonia ligase</fullName>
        <ecNumber evidence="2">6.3.1.14</ecNumber>
    </submittedName>
</protein>
<dbReference type="SUPFAM" id="SSF52402">
    <property type="entry name" value="Adenine nucleotide alpha hydrolases-like"/>
    <property type="match status" value="1"/>
</dbReference>
<accession>A0ABT8ECG4</accession>
<reference evidence="2" key="1">
    <citation type="submission" date="2023-06" db="EMBL/GenBank/DDBJ databases">
        <title>Draft Genome Sequences of Representative Paenibacillus Polymyxa, Bacillus cereus, Fictibacillus sp., and Brevibacillus agri Strains Isolated from Amazonian Dark Earth.</title>
        <authorList>
            <person name="Pellegrinetti T.A."/>
            <person name="Cunha I.C.M."/>
            <person name="Chaves M.G."/>
            <person name="Freitas A.S."/>
            <person name="Silva A.V.R."/>
            <person name="Tsai S.M."/>
            <person name="Mendes L.W."/>
        </authorList>
    </citation>
    <scope>NUCLEOTIDE SEQUENCE</scope>
    <source>
        <strain evidence="2">CENA-BCM004</strain>
    </source>
</reference>
<comment type="caution">
    <text evidence="2">The sequence shown here is derived from an EMBL/GenBank/DDBJ whole genome shotgun (WGS) entry which is preliminary data.</text>
</comment>
<proteinExistence type="predicted"/>
<feature type="domain" description="Diphthamide synthase" evidence="1">
    <location>
        <begin position="4"/>
        <end position="213"/>
    </location>
</feature>
<evidence type="ECO:0000313" key="2">
    <source>
        <dbReference type="EMBL" id="MDN4075609.1"/>
    </source>
</evidence>
<keyword evidence="2" id="KW-0436">Ligase</keyword>
<dbReference type="RefSeq" id="WP_290401718.1">
    <property type="nucleotide sequence ID" value="NZ_JAUHLN010000006.1"/>
</dbReference>
<dbReference type="InterPro" id="IPR014729">
    <property type="entry name" value="Rossmann-like_a/b/a_fold"/>
</dbReference>
<dbReference type="Proteomes" id="UP001168694">
    <property type="component" value="Unassembled WGS sequence"/>
</dbReference>
<sequence length="223" mass="25499">MAKKIVVSFSGGKDSMLALHKLLESNEYEVDSLLTTINEDHRRTSIHGIREEILDAQAKSLGFRVRKVKIPTVCTNDIYEERMREEMDKLSEAGIRHVMFGDIFLADIREYRESKLKQAGIAGVFPLWGRKSAELIDEFLSLGYRTVITTLDQTKLDKDFLGREINRDWIADIPENVDPCGENGEFHTMVVNGPLFSREIAVEQENHTVSEGNFIYLDFILSE</sequence>
<evidence type="ECO:0000259" key="1">
    <source>
        <dbReference type="Pfam" id="PF01902"/>
    </source>
</evidence>
<dbReference type="InterPro" id="IPR002761">
    <property type="entry name" value="Diphthami_syn_dom"/>
</dbReference>
<dbReference type="Gene3D" id="3.40.50.620">
    <property type="entry name" value="HUPs"/>
    <property type="match status" value="1"/>
</dbReference>
<dbReference type="EC" id="6.3.1.14" evidence="2"/>
<dbReference type="NCBIfam" id="TIGR00290">
    <property type="entry name" value="MJ0570_dom"/>
    <property type="match status" value="1"/>
</dbReference>
<name>A0ABT8ECG4_9BACL</name>
<dbReference type="EMBL" id="JAUHLN010000006">
    <property type="protein sequence ID" value="MDN4075609.1"/>
    <property type="molecule type" value="Genomic_DNA"/>
</dbReference>
<gene>
    <name evidence="2" type="ORF">QYF49_21860</name>
</gene>
<keyword evidence="3" id="KW-1185">Reference proteome</keyword>
<organism evidence="2 3">
    <name type="scientific">Fictibacillus terranigra</name>
    <dbReference type="NCBI Taxonomy" id="3058424"/>
    <lineage>
        <taxon>Bacteria</taxon>
        <taxon>Bacillati</taxon>
        <taxon>Bacillota</taxon>
        <taxon>Bacilli</taxon>
        <taxon>Bacillales</taxon>
        <taxon>Fictibacillaceae</taxon>
        <taxon>Fictibacillus</taxon>
    </lineage>
</organism>
<dbReference type="Gene3D" id="3.90.1490.10">
    <property type="entry name" value="putative n-type atp pyrophosphatase, domain 2"/>
    <property type="match status" value="1"/>
</dbReference>
<evidence type="ECO:0000313" key="3">
    <source>
        <dbReference type="Proteomes" id="UP001168694"/>
    </source>
</evidence>